<evidence type="ECO:0000259" key="7">
    <source>
        <dbReference type="Pfam" id="PF04082"/>
    </source>
</evidence>
<evidence type="ECO:0000256" key="4">
    <source>
        <dbReference type="ARBA" id="ARBA00023163"/>
    </source>
</evidence>
<dbReference type="Proteomes" id="UP000245591">
    <property type="component" value="Unassembled WGS sequence"/>
</dbReference>
<dbReference type="PANTHER" id="PTHR47338:SF5">
    <property type="entry name" value="ZN(II)2CYS6 TRANSCRIPTION FACTOR (EUROFUNG)"/>
    <property type="match status" value="1"/>
</dbReference>
<dbReference type="GO" id="GO:0003677">
    <property type="term" value="F:DNA binding"/>
    <property type="evidence" value="ECO:0007669"/>
    <property type="project" value="InterPro"/>
</dbReference>
<organism evidence="8 9">
    <name type="scientific">Smittium angustum</name>
    <dbReference type="NCBI Taxonomy" id="133377"/>
    <lineage>
        <taxon>Eukaryota</taxon>
        <taxon>Fungi</taxon>
        <taxon>Fungi incertae sedis</taxon>
        <taxon>Zoopagomycota</taxon>
        <taxon>Kickxellomycotina</taxon>
        <taxon>Harpellomycetes</taxon>
        <taxon>Harpellales</taxon>
        <taxon>Legeriomycetaceae</taxon>
        <taxon>Smittium</taxon>
    </lineage>
</organism>
<dbReference type="GO" id="GO:0008270">
    <property type="term" value="F:zinc ion binding"/>
    <property type="evidence" value="ECO:0007669"/>
    <property type="project" value="InterPro"/>
</dbReference>
<dbReference type="InterPro" id="IPR050815">
    <property type="entry name" value="TF_fung"/>
</dbReference>
<comment type="subcellular location">
    <subcellularLocation>
        <location evidence="1">Nucleus</location>
    </subcellularLocation>
</comment>
<dbReference type="InterPro" id="IPR007219">
    <property type="entry name" value="XnlR_reg_dom"/>
</dbReference>
<evidence type="ECO:0000256" key="5">
    <source>
        <dbReference type="ARBA" id="ARBA00023242"/>
    </source>
</evidence>
<evidence type="ECO:0000256" key="3">
    <source>
        <dbReference type="ARBA" id="ARBA00023015"/>
    </source>
</evidence>
<comment type="caution">
    <text evidence="8">The sequence shown here is derived from an EMBL/GenBank/DDBJ whole genome shotgun (WGS) entry which is preliminary data.</text>
</comment>
<evidence type="ECO:0000313" key="8">
    <source>
        <dbReference type="EMBL" id="PWA02064.1"/>
    </source>
</evidence>
<evidence type="ECO:0000256" key="1">
    <source>
        <dbReference type="ARBA" id="ARBA00004123"/>
    </source>
</evidence>
<feature type="domain" description="Xylanolytic transcriptional activator regulatory" evidence="7">
    <location>
        <begin position="175"/>
        <end position="352"/>
    </location>
</feature>
<reference evidence="8 9" key="1">
    <citation type="journal article" date="2018" name="MBio">
        <title>Comparative Genomics Reveals the Core Gene Toolbox for the Fungus-Insect Symbiosis.</title>
        <authorList>
            <person name="Wang Y."/>
            <person name="Stata M."/>
            <person name="Wang W."/>
            <person name="Stajich J.E."/>
            <person name="White M.M."/>
            <person name="Moncalvo J.M."/>
        </authorList>
    </citation>
    <scope>NUCLEOTIDE SEQUENCE [LARGE SCALE GENOMIC DNA]</scope>
    <source>
        <strain evidence="8 9">AUS-126-30</strain>
    </source>
</reference>
<evidence type="ECO:0000256" key="6">
    <source>
        <dbReference type="SAM" id="MobiDB-lite"/>
    </source>
</evidence>
<keyword evidence="3" id="KW-0805">Transcription regulation</keyword>
<protein>
    <recommendedName>
        <fullName evidence="7">Xylanolytic transcriptional activator regulatory domain-containing protein</fullName>
    </recommendedName>
</protein>
<feature type="region of interest" description="Disordered" evidence="6">
    <location>
        <begin position="1"/>
        <end position="20"/>
    </location>
</feature>
<keyword evidence="4" id="KW-0804">Transcription</keyword>
<evidence type="ECO:0000313" key="9">
    <source>
        <dbReference type="Proteomes" id="UP000245591"/>
    </source>
</evidence>
<evidence type="ECO:0000256" key="2">
    <source>
        <dbReference type="ARBA" id="ARBA00022723"/>
    </source>
</evidence>
<proteinExistence type="predicted"/>
<keyword evidence="2" id="KW-0479">Metal-binding</keyword>
<dbReference type="GO" id="GO:0000981">
    <property type="term" value="F:DNA-binding transcription factor activity, RNA polymerase II-specific"/>
    <property type="evidence" value="ECO:0007669"/>
    <property type="project" value="InterPro"/>
</dbReference>
<dbReference type="GO" id="GO:0005634">
    <property type="term" value="C:nucleus"/>
    <property type="evidence" value="ECO:0007669"/>
    <property type="project" value="UniProtKB-SubCell"/>
</dbReference>
<keyword evidence="9" id="KW-1185">Reference proteome</keyword>
<dbReference type="AlphaFoldDB" id="A0A2U1JAK7"/>
<gene>
    <name evidence="8" type="ORF">BB558_001801</name>
</gene>
<dbReference type="CDD" id="cd12148">
    <property type="entry name" value="fungal_TF_MHR"/>
    <property type="match status" value="1"/>
</dbReference>
<name>A0A2U1JAK7_SMIAN</name>
<sequence length="785" mass="92103">MERNINEQKNSFKKSKINGNEIPLPTNEHLEKIIFGLPISFPSAMMPARIPELHYKMKNRQYPNYFYFSILALGNRLCSDVITEEDKNLESLYRKESLELLKQEKDIRNPIYLWTCVILLAHYGQLSDYLPYETLQNGNEIPLPTNEHLEKIIFGLPISFPSAMMPARIPELHYKMKNRQYPNYFYFSILALGNRLCSDVITEEDKNLESLYRKESLELLKQEKDIRNPIYLWTCVILLAHYGQLSDYLPYETLQIMASSSVRISRIYQIDLSKIVKMKYTEEELEFRRRVFWSFYIYNRLAMSFTGAFPTIQDRDIVVNLPKNDFLWRYGGECKLEHREILFWNYIANNLDISEHPKEKHKDLVKTILLYGKVNLFARKRWVTKVYDPDDDNLQLVRLINNLSNYSENIVTPNPINFEKIKEVHEKYENTLRMTIETEIQVLNYIFNQMHNSMKIVLYQTEMVRIKGRYMHPGRVVSAKNIITECAEKQIDLFHNFNKVLPPNHSEIIASPSTLVSGVVCLNLMGINPNGRKFDVPLKLKLLTDEYKKKSSQSVMYLLYPTFLNQLSKLIGKAHTENKKYSVVFDNMKKFSIDESDVNPWLIPKYSSYFTILCCFGNSFSTLKINEYLDIDQTTVGSYTLLSNPSIESDTTNIGSGEDYLDFLIDEDYTADISTSLTKTNTRESYKTNYEIYTHYSQLLEKSPPSSVHNYFFRRMVDIYSTRTVNDILDNPVNNQNNIGASFNIPSINLNFNTFGTQFEEEEDQEINFYDLPYMKMFDVAKTFT</sequence>
<keyword evidence="5" id="KW-0539">Nucleus</keyword>
<dbReference type="Pfam" id="PF04082">
    <property type="entry name" value="Fungal_trans"/>
    <property type="match status" value="1"/>
</dbReference>
<accession>A0A2U1JAK7</accession>
<dbReference type="EMBL" id="MBFU01000109">
    <property type="protein sequence ID" value="PWA02064.1"/>
    <property type="molecule type" value="Genomic_DNA"/>
</dbReference>
<dbReference type="PANTHER" id="PTHR47338">
    <property type="entry name" value="ZN(II)2CYS6 TRANSCRIPTION FACTOR (EUROFUNG)-RELATED"/>
    <property type="match status" value="1"/>
</dbReference>
<dbReference type="GO" id="GO:0006351">
    <property type="term" value="P:DNA-templated transcription"/>
    <property type="evidence" value="ECO:0007669"/>
    <property type="project" value="InterPro"/>
</dbReference>